<accession>A0A834XES1</accession>
<organism evidence="3 4">
    <name type="scientific">Senna tora</name>
    <dbReference type="NCBI Taxonomy" id="362788"/>
    <lineage>
        <taxon>Eukaryota</taxon>
        <taxon>Viridiplantae</taxon>
        <taxon>Streptophyta</taxon>
        <taxon>Embryophyta</taxon>
        <taxon>Tracheophyta</taxon>
        <taxon>Spermatophyta</taxon>
        <taxon>Magnoliopsida</taxon>
        <taxon>eudicotyledons</taxon>
        <taxon>Gunneridae</taxon>
        <taxon>Pentapetalae</taxon>
        <taxon>rosids</taxon>
        <taxon>fabids</taxon>
        <taxon>Fabales</taxon>
        <taxon>Fabaceae</taxon>
        <taxon>Caesalpinioideae</taxon>
        <taxon>Cassia clade</taxon>
        <taxon>Senna</taxon>
    </lineage>
</organism>
<gene>
    <name evidence="3" type="ORF">G2W53_000667</name>
</gene>
<dbReference type="PANTHER" id="PTHR46033">
    <property type="entry name" value="PROTEIN MAIN-LIKE 2"/>
    <property type="match status" value="1"/>
</dbReference>
<sequence length="721" mass="82957">MGLELVIRRHNAGISESCGWWPESDRRKASGDMVINGGFGFGLDGREVLAEAGCCVLGFFKLSVGQIFNPEISTHDINMDIENQLSFDYNTQPTPQTDQTLILSSSRLQIVGTCQPSTEDLGEFSDEDEYEASVPIRMSHQDKEDDNVWEDVVEEELANFYSQVDVERARGFTGDFGPHSEDVGELYEGMKFPTKAALRRHVKLYHIKNNCTFVVAKSGSNFEDWRCPKFGKKCAWRLRATQKIDILPYYPPSVIHVQCGNHLMAIILRYFEFDNALVSALVERWRPEPHTFHMTQGECTVTLQDVAILLGLPCVGVPVVGQTGVQWAEVCLGLLGHTPPEGKLRGQRLSMKWLDETFSFANFPLNPTIDDIEHFARAYILKLIRGYLMPDKSSKKVYLMYLSLLADLTAVRTFSWGSAVLAYLYRELCNATDPDTHDISSCMVLLHLWAWERFPALAPHEPHFIDPQVDVYRRTLPPKIKWRPYDEDHVSQQIPYFCIDNRDIWRANVPLICFHIVEWQCSDRVLRQFGMDQPIPENPVEIDFLHTLILAGKTSVVWFREHQHYIQRNEILFQHGKADVMECLNRAYRVIDDLKNLGNLQSQDPFFKMDTPRRKARGEGRTEGNSNQHIKLICQWTQDATTGKKVFGIFRQQMNDLQPLCYLVAEHYQDNKLAMLRNLRNFLQSYEAENNDHFTINIPDYLILPSLCLMIVLLALGINYY</sequence>
<dbReference type="Pfam" id="PF10536">
    <property type="entry name" value="PMD"/>
    <property type="match status" value="1"/>
</dbReference>
<comment type="caution">
    <text evidence="3">The sequence shown here is derived from an EMBL/GenBank/DDBJ whole genome shotgun (WGS) entry which is preliminary data.</text>
</comment>
<proteinExistence type="predicted"/>
<dbReference type="GO" id="GO:0010073">
    <property type="term" value="P:meristem maintenance"/>
    <property type="evidence" value="ECO:0007669"/>
    <property type="project" value="InterPro"/>
</dbReference>
<reference evidence="3" key="1">
    <citation type="submission" date="2020-09" db="EMBL/GenBank/DDBJ databases">
        <title>Genome-Enabled Discovery of Anthraquinone Biosynthesis in Senna tora.</title>
        <authorList>
            <person name="Kang S.-H."/>
            <person name="Pandey R.P."/>
            <person name="Lee C.-M."/>
            <person name="Sim J.-S."/>
            <person name="Jeong J.-T."/>
            <person name="Choi B.-S."/>
            <person name="Jung M."/>
            <person name="Ginzburg D."/>
            <person name="Zhao K."/>
            <person name="Won S.Y."/>
            <person name="Oh T.-J."/>
            <person name="Yu Y."/>
            <person name="Kim N.-H."/>
            <person name="Lee O.R."/>
            <person name="Lee T.-H."/>
            <person name="Bashyal P."/>
            <person name="Kim T.-S."/>
            <person name="Lee W.-H."/>
            <person name="Kawkins C."/>
            <person name="Kim C.-K."/>
            <person name="Kim J.S."/>
            <person name="Ahn B.O."/>
            <person name="Rhee S.Y."/>
            <person name="Sohng J.K."/>
        </authorList>
    </citation>
    <scope>NUCLEOTIDE SEQUENCE</scope>
    <source>
        <tissue evidence="3">Leaf</tissue>
    </source>
</reference>
<dbReference type="AlphaFoldDB" id="A0A834XES1"/>
<evidence type="ECO:0000313" key="4">
    <source>
        <dbReference type="Proteomes" id="UP000634136"/>
    </source>
</evidence>
<keyword evidence="1" id="KW-1133">Transmembrane helix</keyword>
<protein>
    <submittedName>
        <fullName evidence="3">Serine/threonine-protein phosphatase 7 long form-like protein</fullName>
    </submittedName>
</protein>
<dbReference type="Proteomes" id="UP000634136">
    <property type="component" value="Unassembled WGS sequence"/>
</dbReference>
<dbReference type="OrthoDB" id="1939467at2759"/>
<keyword evidence="1" id="KW-0812">Transmembrane</keyword>
<name>A0A834XES1_9FABA</name>
<evidence type="ECO:0000256" key="1">
    <source>
        <dbReference type="SAM" id="Phobius"/>
    </source>
</evidence>
<dbReference type="InterPro" id="IPR044824">
    <property type="entry name" value="MAIN-like"/>
</dbReference>
<feature type="transmembrane region" description="Helical" evidence="1">
    <location>
        <begin position="701"/>
        <end position="720"/>
    </location>
</feature>
<keyword evidence="1" id="KW-0472">Membrane</keyword>
<dbReference type="EMBL" id="JAAIUW010000001">
    <property type="protein sequence ID" value="KAF7843762.1"/>
    <property type="molecule type" value="Genomic_DNA"/>
</dbReference>
<feature type="domain" description="Aminotransferase-like plant mobile" evidence="2">
    <location>
        <begin position="266"/>
        <end position="538"/>
    </location>
</feature>
<keyword evidence="4" id="KW-1185">Reference proteome</keyword>
<dbReference type="InterPro" id="IPR019557">
    <property type="entry name" value="AminoTfrase-like_pln_mobile"/>
</dbReference>
<evidence type="ECO:0000259" key="2">
    <source>
        <dbReference type="Pfam" id="PF10536"/>
    </source>
</evidence>
<dbReference type="PANTHER" id="PTHR46033:SF8">
    <property type="entry name" value="PROTEIN MAINTENANCE OF MERISTEMS-LIKE"/>
    <property type="match status" value="1"/>
</dbReference>
<evidence type="ECO:0000313" key="3">
    <source>
        <dbReference type="EMBL" id="KAF7843762.1"/>
    </source>
</evidence>